<feature type="domain" description="LysR substrate-binding" evidence="1">
    <location>
        <begin position="1"/>
        <end position="51"/>
    </location>
</feature>
<feature type="non-terminal residue" evidence="2">
    <location>
        <position position="1"/>
    </location>
</feature>
<evidence type="ECO:0000259" key="1">
    <source>
        <dbReference type="Pfam" id="PF03466"/>
    </source>
</evidence>
<dbReference type="Proteomes" id="UP000247823">
    <property type="component" value="Unassembled WGS sequence"/>
</dbReference>
<dbReference type="RefSeq" id="WP_258371861.1">
    <property type="nucleotide sequence ID" value="NZ_QJQB01000572.1"/>
</dbReference>
<accession>A0ABX5N8Y5</accession>
<organism evidence="2 3">
    <name type="scientific">Serratia marcescens</name>
    <dbReference type="NCBI Taxonomy" id="615"/>
    <lineage>
        <taxon>Bacteria</taxon>
        <taxon>Pseudomonadati</taxon>
        <taxon>Pseudomonadota</taxon>
        <taxon>Gammaproteobacteria</taxon>
        <taxon>Enterobacterales</taxon>
        <taxon>Yersiniaceae</taxon>
        <taxon>Serratia</taxon>
    </lineage>
</organism>
<protein>
    <submittedName>
        <fullName evidence="2">LysR family transcriptional regulator</fullName>
    </submittedName>
</protein>
<dbReference type="InterPro" id="IPR005119">
    <property type="entry name" value="LysR_subst-bd"/>
</dbReference>
<proteinExistence type="predicted"/>
<reference evidence="3" key="2">
    <citation type="submission" date="2018-06" db="EMBL/GenBank/DDBJ databases">
        <title>Serratia marcescens genome sequencing and assembly.</title>
        <authorList>
            <person name="Martins R.C."/>
            <person name="Perdigao-Neto L.V."/>
            <person name="Costa S.F."/>
            <person name="Levin A.S.S."/>
        </authorList>
    </citation>
    <scope>NUCLEOTIDE SEQUENCE [LARGE SCALE GENOMIC DNA]</scope>
    <source>
        <strain evidence="3">1283</strain>
    </source>
</reference>
<sequence length="53" mass="6068">CLSRRVVAEQLASGALVELPVPLPPLRRTLYLIRHRQKHISNALQRFLSYCAL</sequence>
<dbReference type="SUPFAM" id="SSF53850">
    <property type="entry name" value="Periplasmic binding protein-like II"/>
    <property type="match status" value="1"/>
</dbReference>
<evidence type="ECO:0000313" key="2">
    <source>
        <dbReference type="EMBL" id="PYA55552.1"/>
    </source>
</evidence>
<name>A0ABX5N8Y5_SERMA</name>
<keyword evidence="3" id="KW-1185">Reference proteome</keyword>
<comment type="caution">
    <text evidence="2">The sequence shown here is derived from an EMBL/GenBank/DDBJ whole genome shotgun (WGS) entry which is preliminary data.</text>
</comment>
<dbReference type="Pfam" id="PF03466">
    <property type="entry name" value="LysR_substrate"/>
    <property type="match status" value="1"/>
</dbReference>
<dbReference type="EMBL" id="QJQB01000572">
    <property type="protein sequence ID" value="PYA55552.1"/>
    <property type="molecule type" value="Genomic_DNA"/>
</dbReference>
<reference evidence="2 3" key="1">
    <citation type="submission" date="2018-06" db="EMBL/GenBank/DDBJ databases">
        <title>Serratia marcescens genome sequencing and assembly.</title>
        <authorList>
            <person name="Martins R.C.R."/>
            <person name="Perdigao-Neto L.V."/>
            <person name="Costa S.F."/>
            <person name="Levin A.S.S."/>
        </authorList>
    </citation>
    <scope>NUCLEOTIDE SEQUENCE [LARGE SCALE GENOMIC DNA]</scope>
    <source>
        <strain evidence="2 3">1283</strain>
    </source>
</reference>
<gene>
    <name evidence="2" type="ORF">DMW51_25685</name>
</gene>
<evidence type="ECO:0000313" key="3">
    <source>
        <dbReference type="Proteomes" id="UP000247823"/>
    </source>
</evidence>